<keyword evidence="2" id="KW-0378">Hydrolase</keyword>
<sequence>MKFVIQRVKRAAVSVDGGVVGEIGKGLLVFLGISKTDTLDILQRYVDKLIKLRIFSDENGKTNLSLLDVEGALLIVSQFTLYADCRKGNRPSFIHAGSPDLADALYEEFKLLCKLQVPVVESGIFGADMMVSLENDGPFTIVLDSDDLNL</sequence>
<dbReference type="PANTHER" id="PTHR10472">
    <property type="entry name" value="D-TYROSYL-TRNA TYR DEACYLASE"/>
    <property type="match status" value="1"/>
</dbReference>
<keyword evidence="2" id="KW-0963">Cytoplasm</keyword>
<dbReference type="Pfam" id="PF02580">
    <property type="entry name" value="Tyr_Deacylase"/>
    <property type="match status" value="1"/>
</dbReference>
<comment type="subunit">
    <text evidence="2">Homodimer.</text>
</comment>
<dbReference type="HAMAP" id="MF_00518">
    <property type="entry name" value="Deacylase_Dtd"/>
    <property type="match status" value="1"/>
</dbReference>
<dbReference type="AlphaFoldDB" id="A0A1I0NYM0"/>
<comment type="subcellular location">
    <subcellularLocation>
        <location evidence="2">Cytoplasm</location>
    </subcellularLocation>
</comment>
<organism evidence="3 4">
    <name type="scientific">[Clostridium] fimetarium</name>
    <dbReference type="NCBI Taxonomy" id="99656"/>
    <lineage>
        <taxon>Bacteria</taxon>
        <taxon>Bacillati</taxon>
        <taxon>Bacillota</taxon>
        <taxon>Clostridia</taxon>
        <taxon>Lachnospirales</taxon>
        <taxon>Lachnospiraceae</taxon>
    </lineage>
</organism>
<dbReference type="RefSeq" id="WP_092451733.1">
    <property type="nucleotide sequence ID" value="NZ_FOJI01000004.1"/>
</dbReference>
<dbReference type="InterPro" id="IPR023509">
    <property type="entry name" value="DTD-like_sf"/>
</dbReference>
<comment type="catalytic activity">
    <reaction evidence="2">
        <text>glycyl-tRNA(Ala) + H2O = tRNA(Ala) + glycine + H(+)</text>
        <dbReference type="Rhea" id="RHEA:53744"/>
        <dbReference type="Rhea" id="RHEA-COMP:9657"/>
        <dbReference type="Rhea" id="RHEA-COMP:13640"/>
        <dbReference type="ChEBI" id="CHEBI:15377"/>
        <dbReference type="ChEBI" id="CHEBI:15378"/>
        <dbReference type="ChEBI" id="CHEBI:57305"/>
        <dbReference type="ChEBI" id="CHEBI:78442"/>
        <dbReference type="ChEBI" id="CHEBI:78522"/>
    </reaction>
</comment>
<comment type="catalytic activity">
    <reaction evidence="2">
        <text>a D-aminoacyl-tRNA + H2O = a tRNA + a D-alpha-amino acid + H(+)</text>
        <dbReference type="Rhea" id="RHEA:13953"/>
        <dbReference type="Rhea" id="RHEA-COMP:10123"/>
        <dbReference type="Rhea" id="RHEA-COMP:10124"/>
        <dbReference type="ChEBI" id="CHEBI:15377"/>
        <dbReference type="ChEBI" id="CHEBI:15378"/>
        <dbReference type="ChEBI" id="CHEBI:59871"/>
        <dbReference type="ChEBI" id="CHEBI:78442"/>
        <dbReference type="ChEBI" id="CHEBI:79333"/>
        <dbReference type="EC" id="3.1.1.96"/>
    </reaction>
</comment>
<evidence type="ECO:0000313" key="4">
    <source>
        <dbReference type="Proteomes" id="UP000199701"/>
    </source>
</evidence>
<comment type="function">
    <text evidence="2">An aminoacyl-tRNA editing enzyme that deacylates mischarged D-aminoacyl-tRNAs. Also deacylates mischarged glycyl-tRNA(Ala), protecting cells against glycine mischarging by AlaRS. Acts via tRNA-based rather than protein-based catalysis; rejects L-amino acids rather than detecting D-amino acids in the active site. By recycling D-aminoacyl-tRNA to D-amino acids and free tRNA molecules, this enzyme counteracts the toxicity associated with the formation of D-aminoacyl-tRNA entities in vivo and helps enforce protein L-homochirality.</text>
</comment>
<keyword evidence="2" id="KW-0820">tRNA-binding</keyword>
<keyword evidence="2" id="KW-0694">RNA-binding</keyword>
<dbReference type="SUPFAM" id="SSF69500">
    <property type="entry name" value="DTD-like"/>
    <property type="match status" value="1"/>
</dbReference>
<comment type="similarity">
    <text evidence="1 2">Belongs to the DTD family.</text>
</comment>
<dbReference type="CDD" id="cd00563">
    <property type="entry name" value="Dtyr_deacylase"/>
    <property type="match status" value="1"/>
</dbReference>
<evidence type="ECO:0000256" key="2">
    <source>
        <dbReference type="HAMAP-Rule" id="MF_00518"/>
    </source>
</evidence>
<keyword evidence="4" id="KW-1185">Reference proteome</keyword>
<accession>A0A1I0NYM0</accession>
<evidence type="ECO:0000256" key="1">
    <source>
        <dbReference type="ARBA" id="ARBA00009673"/>
    </source>
</evidence>
<dbReference type="OrthoDB" id="9801395at2"/>
<dbReference type="Proteomes" id="UP000199701">
    <property type="component" value="Unassembled WGS sequence"/>
</dbReference>
<proteinExistence type="inferred from homology"/>
<dbReference type="GO" id="GO:0005737">
    <property type="term" value="C:cytoplasm"/>
    <property type="evidence" value="ECO:0007669"/>
    <property type="project" value="UniProtKB-SubCell"/>
</dbReference>
<dbReference type="GO" id="GO:0106026">
    <property type="term" value="F:Gly-tRNA(Ala) deacylase activity"/>
    <property type="evidence" value="ECO:0007669"/>
    <property type="project" value="UniProtKB-UniRule"/>
</dbReference>
<dbReference type="EMBL" id="FOJI01000004">
    <property type="protein sequence ID" value="SEW07079.1"/>
    <property type="molecule type" value="Genomic_DNA"/>
</dbReference>
<dbReference type="FunFam" id="3.50.80.10:FF:000001">
    <property type="entry name" value="D-aminoacyl-tRNA deacylase"/>
    <property type="match status" value="1"/>
</dbReference>
<evidence type="ECO:0000313" key="3">
    <source>
        <dbReference type="EMBL" id="SEW07079.1"/>
    </source>
</evidence>
<dbReference type="EC" id="3.1.1.-" evidence="2"/>
<comment type="domain">
    <text evidence="2">A Gly-cisPro motif from one monomer fits into the active site of the other monomer to allow specific chiral rejection of L-amino acids.</text>
</comment>
<dbReference type="PANTHER" id="PTHR10472:SF5">
    <property type="entry name" value="D-AMINOACYL-TRNA DEACYLASE 1"/>
    <property type="match status" value="1"/>
</dbReference>
<feature type="short sequence motif" description="Gly-cisPro motif, important for rejection of L-amino acids" evidence="2">
    <location>
        <begin position="137"/>
        <end position="138"/>
    </location>
</feature>
<dbReference type="EC" id="3.1.1.96" evidence="2"/>
<dbReference type="GO" id="GO:0051500">
    <property type="term" value="F:D-tyrosyl-tRNA(Tyr) deacylase activity"/>
    <property type="evidence" value="ECO:0007669"/>
    <property type="project" value="TreeGrafter"/>
</dbReference>
<dbReference type="GO" id="GO:0000049">
    <property type="term" value="F:tRNA binding"/>
    <property type="evidence" value="ECO:0007669"/>
    <property type="project" value="UniProtKB-UniRule"/>
</dbReference>
<dbReference type="InterPro" id="IPR003732">
    <property type="entry name" value="Daa-tRNA_deacyls_DTD"/>
</dbReference>
<protein>
    <recommendedName>
        <fullName evidence="2">D-aminoacyl-tRNA deacylase</fullName>
        <shortName evidence="2">DTD</shortName>
        <ecNumber evidence="2">3.1.1.96</ecNumber>
    </recommendedName>
    <alternativeName>
        <fullName evidence="2">Gly-tRNA(Ala) deacylase</fullName>
        <ecNumber evidence="2">3.1.1.-</ecNumber>
    </alternativeName>
</protein>
<reference evidence="3 4" key="1">
    <citation type="submission" date="2016-10" db="EMBL/GenBank/DDBJ databases">
        <authorList>
            <person name="de Groot N.N."/>
        </authorList>
    </citation>
    <scope>NUCLEOTIDE SEQUENCE [LARGE SCALE GENOMIC DNA]</scope>
    <source>
        <strain evidence="3 4">DSM 9179</strain>
    </source>
</reference>
<gene>
    <name evidence="2" type="primary">dtd</name>
    <name evidence="3" type="ORF">SAMN05421659_10420</name>
</gene>
<name>A0A1I0NYM0_9FIRM</name>
<dbReference type="Gene3D" id="3.50.80.10">
    <property type="entry name" value="D-tyrosyl-tRNA(Tyr) deacylase"/>
    <property type="match status" value="1"/>
</dbReference>
<dbReference type="STRING" id="99656.SAMN05421659_10420"/>
<dbReference type="NCBIfam" id="TIGR00256">
    <property type="entry name" value="D-aminoacyl-tRNA deacylase"/>
    <property type="match status" value="1"/>
</dbReference>
<dbReference type="GO" id="GO:0043908">
    <property type="term" value="F:Ser(Gly)-tRNA(Ala) hydrolase activity"/>
    <property type="evidence" value="ECO:0007669"/>
    <property type="project" value="UniProtKB-UniRule"/>
</dbReference>
<dbReference type="GO" id="GO:0019478">
    <property type="term" value="P:D-amino acid catabolic process"/>
    <property type="evidence" value="ECO:0007669"/>
    <property type="project" value="UniProtKB-UniRule"/>
</dbReference>